<dbReference type="Gene3D" id="3.20.20.450">
    <property type="entry name" value="EAL domain"/>
    <property type="match status" value="1"/>
</dbReference>
<organism evidence="2">
    <name type="scientific">Marinomonas sp. (strain MWYL1)</name>
    <dbReference type="NCBI Taxonomy" id="400668"/>
    <lineage>
        <taxon>Bacteria</taxon>
        <taxon>Pseudomonadati</taxon>
        <taxon>Pseudomonadota</taxon>
        <taxon>Gammaproteobacteria</taxon>
        <taxon>Oceanospirillales</taxon>
        <taxon>Oceanospirillaceae</taxon>
        <taxon>Marinomonas</taxon>
    </lineage>
</organism>
<dbReference type="EMBL" id="CP000749">
    <property type="protein sequence ID" value="ABR72229.1"/>
    <property type="molecule type" value="Genomic_DNA"/>
</dbReference>
<name>A6W0K0_MARMS</name>
<evidence type="ECO:0000259" key="1">
    <source>
        <dbReference type="PROSITE" id="PS50883"/>
    </source>
</evidence>
<dbReference type="Pfam" id="PF00563">
    <property type="entry name" value="EAL"/>
    <property type="match status" value="1"/>
</dbReference>
<dbReference type="KEGG" id="mmw:Mmwyl1_3324"/>
<sequence>MPNGSEARKVKVQVEAFQLFNQQYYSLLIQDEHVELDQGKAHPFYGMAQALSADLKNSLLELRYQPQINIVDNSLYGVEVLARWTSDEFGSVTPDRFVALAEEFGLIAELDLWVLRQSCQQLASWRARGVYIPIIAVNFSPLSFNYPGLKYEIQSLLDQNGLLASSLVIEVTESEKIKTSDLFVDVINDLHSIGVIISLDDFGTEHSNLKRLLKFPVSQLKLDRTFVNDLPNKLSKDLSEVVLSICKKIGAVAIAEGVETQQQLSCLKRMGYEVVQGYIFSPPLSKYELEHWLHSME</sequence>
<dbReference type="InterPro" id="IPR035919">
    <property type="entry name" value="EAL_sf"/>
</dbReference>
<gene>
    <name evidence="2" type="ordered locus">Mmwyl1_3324</name>
</gene>
<reference evidence="2" key="1">
    <citation type="submission" date="2007-06" db="EMBL/GenBank/DDBJ databases">
        <title>Complete sequence of Marinomonas sp. MWYL1.</title>
        <authorList>
            <consortium name="US DOE Joint Genome Institute"/>
            <person name="Copeland A."/>
            <person name="Lucas S."/>
            <person name="Lapidus A."/>
            <person name="Barry K."/>
            <person name="Glavina del Rio T."/>
            <person name="Dalin E."/>
            <person name="Tice H."/>
            <person name="Pitluck S."/>
            <person name="Kiss H."/>
            <person name="Brettin T."/>
            <person name="Bruce D."/>
            <person name="Detter J.C."/>
            <person name="Han C."/>
            <person name="Schmutz J."/>
            <person name="Larimer F."/>
            <person name="Land M."/>
            <person name="Hauser L."/>
            <person name="Kyrpides N."/>
            <person name="Kim E."/>
            <person name="Johnston A.W.B."/>
            <person name="Todd J.D."/>
            <person name="Rogers R."/>
            <person name="Wexler M."/>
            <person name="Bond P.L."/>
            <person name="Li Y."/>
            <person name="Richardson P."/>
        </authorList>
    </citation>
    <scope>NUCLEOTIDE SEQUENCE [LARGE SCALE GENOMIC DNA]</scope>
    <source>
        <strain evidence="2">MWYL1</strain>
    </source>
</reference>
<dbReference type="InterPro" id="IPR050706">
    <property type="entry name" value="Cyclic-di-GMP_PDE-like"/>
</dbReference>
<dbReference type="HOGENOM" id="CLU_000445_70_50_6"/>
<dbReference type="eggNOG" id="COG2200">
    <property type="taxonomic scope" value="Bacteria"/>
</dbReference>
<proteinExistence type="predicted"/>
<dbReference type="PANTHER" id="PTHR33121">
    <property type="entry name" value="CYCLIC DI-GMP PHOSPHODIESTERASE PDEF"/>
    <property type="match status" value="1"/>
</dbReference>
<dbReference type="SUPFAM" id="SSF141868">
    <property type="entry name" value="EAL domain-like"/>
    <property type="match status" value="1"/>
</dbReference>
<evidence type="ECO:0000313" key="2">
    <source>
        <dbReference type="EMBL" id="ABR72229.1"/>
    </source>
</evidence>
<dbReference type="PANTHER" id="PTHR33121:SF71">
    <property type="entry name" value="OXYGEN SENSOR PROTEIN DOSP"/>
    <property type="match status" value="1"/>
</dbReference>
<dbReference type="AlphaFoldDB" id="A6W0K0"/>
<dbReference type="STRING" id="400668.Mmwyl1_3324"/>
<accession>A6W0K0</accession>
<feature type="domain" description="EAL" evidence="1">
    <location>
        <begin position="44"/>
        <end position="297"/>
    </location>
</feature>
<dbReference type="GO" id="GO:0071111">
    <property type="term" value="F:cyclic-guanylate-specific phosphodiesterase activity"/>
    <property type="evidence" value="ECO:0007669"/>
    <property type="project" value="InterPro"/>
</dbReference>
<dbReference type="CDD" id="cd01948">
    <property type="entry name" value="EAL"/>
    <property type="match status" value="1"/>
</dbReference>
<dbReference type="InterPro" id="IPR001633">
    <property type="entry name" value="EAL_dom"/>
</dbReference>
<dbReference type="PROSITE" id="PS50883">
    <property type="entry name" value="EAL"/>
    <property type="match status" value="1"/>
</dbReference>
<dbReference type="SMART" id="SM00052">
    <property type="entry name" value="EAL"/>
    <property type="match status" value="1"/>
</dbReference>
<protein>
    <submittedName>
        <fullName evidence="2">Diguanylate phosphodiesterase</fullName>
    </submittedName>
</protein>